<gene>
    <name evidence="1" type="ORF">EZS27_029992</name>
</gene>
<accession>A0A5J4QHB1</accession>
<feature type="non-terminal residue" evidence="1">
    <location>
        <position position="43"/>
    </location>
</feature>
<dbReference type="EMBL" id="SNRY01003656">
    <property type="protein sequence ID" value="KAA6320214.1"/>
    <property type="molecule type" value="Genomic_DNA"/>
</dbReference>
<evidence type="ECO:0000313" key="1">
    <source>
        <dbReference type="EMBL" id="KAA6320214.1"/>
    </source>
</evidence>
<protein>
    <submittedName>
        <fullName evidence="1">Uncharacterized protein</fullName>
    </submittedName>
</protein>
<comment type="caution">
    <text evidence="1">The sequence shown here is derived from an EMBL/GenBank/DDBJ whole genome shotgun (WGS) entry which is preliminary data.</text>
</comment>
<proteinExistence type="predicted"/>
<organism evidence="1">
    <name type="scientific">termite gut metagenome</name>
    <dbReference type="NCBI Taxonomy" id="433724"/>
    <lineage>
        <taxon>unclassified sequences</taxon>
        <taxon>metagenomes</taxon>
        <taxon>organismal metagenomes</taxon>
    </lineage>
</organism>
<dbReference type="AlphaFoldDB" id="A0A5J4QHB1"/>
<sequence>MGNQVVLNFYGVIFLQSDYKLWHNLFNAQEVQIYVAGDWYSII</sequence>
<name>A0A5J4QHB1_9ZZZZ</name>
<reference evidence="1" key="1">
    <citation type="submission" date="2019-03" db="EMBL/GenBank/DDBJ databases">
        <title>Single cell metagenomics reveals metabolic interactions within the superorganism composed of flagellate Streblomastix strix and complex community of Bacteroidetes bacteria on its surface.</title>
        <authorList>
            <person name="Treitli S.C."/>
            <person name="Kolisko M."/>
            <person name="Husnik F."/>
            <person name="Keeling P."/>
            <person name="Hampl V."/>
        </authorList>
    </citation>
    <scope>NUCLEOTIDE SEQUENCE</scope>
    <source>
        <strain evidence="1">STM</strain>
    </source>
</reference>